<keyword evidence="8" id="KW-1185">Reference proteome</keyword>
<keyword evidence="4" id="KW-0228">DNA excision</keyword>
<dbReference type="PANTHER" id="PTHR31290">
    <property type="entry name" value="UV-DAMAGE ENDONUCLEASE"/>
    <property type="match status" value="1"/>
</dbReference>
<dbReference type="Pfam" id="PF03851">
    <property type="entry name" value="UvdE"/>
    <property type="match status" value="1"/>
</dbReference>
<gene>
    <name evidence="7" type="ORF">JOC54_004068</name>
</gene>
<dbReference type="Proteomes" id="UP001179280">
    <property type="component" value="Unassembled WGS sequence"/>
</dbReference>
<proteinExistence type="predicted"/>
<organism evidence="7 8">
    <name type="scientific">Shouchella xiaoxiensis</name>
    <dbReference type="NCBI Taxonomy" id="766895"/>
    <lineage>
        <taxon>Bacteria</taxon>
        <taxon>Bacillati</taxon>
        <taxon>Bacillota</taxon>
        <taxon>Bacilli</taxon>
        <taxon>Bacillales</taxon>
        <taxon>Bacillaceae</taxon>
        <taxon>Shouchella</taxon>
    </lineage>
</organism>
<accession>A0ABS2SZ23</accession>
<keyword evidence="5 7" id="KW-0378">Hydrolase</keyword>
<dbReference type="PANTHER" id="PTHR31290:SF5">
    <property type="entry name" value="UV-DAMAGE ENDONUCLEASE"/>
    <property type="match status" value="1"/>
</dbReference>
<protein>
    <submittedName>
        <fullName evidence="7">UV DNA damage endonuclease</fullName>
        <ecNumber evidence="7">3.-.-.-</ecNumber>
    </submittedName>
</protein>
<evidence type="ECO:0000256" key="3">
    <source>
        <dbReference type="ARBA" id="ARBA00022763"/>
    </source>
</evidence>
<dbReference type="Gene3D" id="3.20.20.150">
    <property type="entry name" value="Divalent-metal-dependent TIM barrel enzymes"/>
    <property type="match status" value="1"/>
</dbReference>
<evidence type="ECO:0000256" key="4">
    <source>
        <dbReference type="ARBA" id="ARBA00022769"/>
    </source>
</evidence>
<dbReference type="RefSeq" id="WP_204468578.1">
    <property type="nucleotide sequence ID" value="NZ_JAFBCV010000017.1"/>
</dbReference>
<sequence>MELGYACLNLTLPSQFRTCRLATMRQEGMAKIKELTLHNIAQVEAMLSFNEQHQIRFLRLSSDIVPFATHPEMNWEWAKDEEVLERLALIKTKKKEQGLRFSMHPGQYTVLNSPREQVVENAKLDLGYHSQLLDLVGGTDIIIHTGGAYGDKEKAKKTFVEVYQTLPDDVKEKIRLENDDKTFHTRDVLDIHHQSGVTICFDIHHERCFHTEEDDLKTLYAEVAKTWKMKPKVHISSGKDSTSDPRHRDYIELADFQVLKRVLGDIDTDVMLEAKAKEKALLSLRQQVLETEGKNDGN</sequence>
<evidence type="ECO:0000313" key="8">
    <source>
        <dbReference type="Proteomes" id="UP001179280"/>
    </source>
</evidence>
<dbReference type="SUPFAM" id="SSF51658">
    <property type="entry name" value="Xylose isomerase-like"/>
    <property type="match status" value="1"/>
</dbReference>
<dbReference type="EC" id="3.-.-.-" evidence="7"/>
<evidence type="ECO:0000256" key="6">
    <source>
        <dbReference type="ARBA" id="ARBA00023204"/>
    </source>
</evidence>
<keyword evidence="6" id="KW-0234">DNA repair</keyword>
<keyword evidence="1" id="KW-0540">Nuclease</keyword>
<evidence type="ECO:0000313" key="7">
    <source>
        <dbReference type="EMBL" id="MBM7840775.1"/>
    </source>
</evidence>
<reference evidence="7" key="1">
    <citation type="submission" date="2021-01" db="EMBL/GenBank/DDBJ databases">
        <title>Genomic Encyclopedia of Type Strains, Phase IV (KMG-IV): sequencing the most valuable type-strain genomes for metagenomic binning, comparative biology and taxonomic classification.</title>
        <authorList>
            <person name="Goeker M."/>
        </authorList>
    </citation>
    <scope>NUCLEOTIDE SEQUENCE</scope>
    <source>
        <strain evidence="7">DSM 21943</strain>
    </source>
</reference>
<dbReference type="NCBIfam" id="TIGR00629">
    <property type="entry name" value="uvde"/>
    <property type="match status" value="1"/>
</dbReference>
<evidence type="ECO:0000256" key="2">
    <source>
        <dbReference type="ARBA" id="ARBA00022759"/>
    </source>
</evidence>
<dbReference type="InterPro" id="IPR036237">
    <property type="entry name" value="Xyl_isomerase-like_sf"/>
</dbReference>
<comment type="caution">
    <text evidence="7">The sequence shown here is derived from an EMBL/GenBank/DDBJ whole genome shotgun (WGS) entry which is preliminary data.</text>
</comment>
<dbReference type="InterPro" id="IPR004601">
    <property type="entry name" value="UvdE"/>
</dbReference>
<keyword evidence="3" id="KW-0227">DNA damage</keyword>
<dbReference type="GO" id="GO:0016787">
    <property type="term" value="F:hydrolase activity"/>
    <property type="evidence" value="ECO:0007669"/>
    <property type="project" value="UniProtKB-KW"/>
</dbReference>
<evidence type="ECO:0000256" key="5">
    <source>
        <dbReference type="ARBA" id="ARBA00022801"/>
    </source>
</evidence>
<keyword evidence="2 7" id="KW-0255">Endonuclease</keyword>
<dbReference type="GO" id="GO:0004519">
    <property type="term" value="F:endonuclease activity"/>
    <property type="evidence" value="ECO:0007669"/>
    <property type="project" value="UniProtKB-KW"/>
</dbReference>
<name>A0ABS2SZ23_9BACI</name>
<dbReference type="EMBL" id="JAFBCV010000017">
    <property type="protein sequence ID" value="MBM7840775.1"/>
    <property type="molecule type" value="Genomic_DNA"/>
</dbReference>
<evidence type="ECO:0000256" key="1">
    <source>
        <dbReference type="ARBA" id="ARBA00022722"/>
    </source>
</evidence>